<keyword evidence="2" id="KW-1185">Reference proteome</keyword>
<gene>
    <name evidence="1" type="ORF">ABEB36_011296</name>
</gene>
<protein>
    <submittedName>
        <fullName evidence="1">Uncharacterized protein</fullName>
    </submittedName>
</protein>
<evidence type="ECO:0000313" key="2">
    <source>
        <dbReference type="Proteomes" id="UP001566132"/>
    </source>
</evidence>
<name>A0ABD1EJ40_HYPHA</name>
<reference evidence="1 2" key="1">
    <citation type="submission" date="2024-05" db="EMBL/GenBank/DDBJ databases">
        <title>Genetic variation in Jamaican populations of the coffee berry borer (Hypothenemus hampei).</title>
        <authorList>
            <person name="Errbii M."/>
            <person name="Myrie A."/>
        </authorList>
    </citation>
    <scope>NUCLEOTIDE SEQUENCE [LARGE SCALE GENOMIC DNA]</scope>
    <source>
        <strain evidence="1">JA-Hopewell-2020-01-JO</strain>
        <tissue evidence="1">Whole body</tissue>
    </source>
</reference>
<dbReference type="Proteomes" id="UP001566132">
    <property type="component" value="Unassembled WGS sequence"/>
</dbReference>
<sequence>MKVKIPKRPKAFKNISIIIRSYITQLCSNFVHHLKNWKRNLSHSPSTALSLFKDKLLLMDMNGCTIYTKRNMENPLEMK</sequence>
<dbReference type="EMBL" id="JBDJPC010000008">
    <property type="protein sequence ID" value="KAL1493196.1"/>
    <property type="molecule type" value="Genomic_DNA"/>
</dbReference>
<accession>A0ABD1EJ40</accession>
<evidence type="ECO:0000313" key="1">
    <source>
        <dbReference type="EMBL" id="KAL1493196.1"/>
    </source>
</evidence>
<organism evidence="1 2">
    <name type="scientific">Hypothenemus hampei</name>
    <name type="common">Coffee berry borer</name>
    <dbReference type="NCBI Taxonomy" id="57062"/>
    <lineage>
        <taxon>Eukaryota</taxon>
        <taxon>Metazoa</taxon>
        <taxon>Ecdysozoa</taxon>
        <taxon>Arthropoda</taxon>
        <taxon>Hexapoda</taxon>
        <taxon>Insecta</taxon>
        <taxon>Pterygota</taxon>
        <taxon>Neoptera</taxon>
        <taxon>Endopterygota</taxon>
        <taxon>Coleoptera</taxon>
        <taxon>Polyphaga</taxon>
        <taxon>Cucujiformia</taxon>
        <taxon>Curculionidae</taxon>
        <taxon>Scolytinae</taxon>
        <taxon>Hypothenemus</taxon>
    </lineage>
</organism>
<comment type="caution">
    <text evidence="1">The sequence shown here is derived from an EMBL/GenBank/DDBJ whole genome shotgun (WGS) entry which is preliminary data.</text>
</comment>
<proteinExistence type="predicted"/>
<dbReference type="AlphaFoldDB" id="A0ABD1EJ40"/>